<proteinExistence type="predicted"/>
<name>A0A8J4LZ37_9CHLO</name>
<dbReference type="EMBL" id="BNCQ01000063">
    <property type="protein sequence ID" value="GIM15285.1"/>
    <property type="molecule type" value="Genomic_DNA"/>
</dbReference>
<sequence>MLSRDPSCPMTLAAILNRWSEELPRALSCWGESSDELTQIFEAVRNDWMTNRTESWMALQVPYAGVVEALGKTRPPIYIASSKVVHPSQCLVLSSVRLGPPV</sequence>
<dbReference type="AlphaFoldDB" id="A0A8J4LZ37"/>
<protein>
    <submittedName>
        <fullName evidence="1">Uncharacterized protein</fullName>
    </submittedName>
</protein>
<gene>
    <name evidence="1" type="ORF">Vretimale_18119</name>
</gene>
<evidence type="ECO:0000313" key="1">
    <source>
        <dbReference type="EMBL" id="GIM15285.1"/>
    </source>
</evidence>
<reference evidence="1" key="1">
    <citation type="journal article" date="2021" name="Proc. Natl. Acad. Sci. U.S.A.">
        <title>Three genomes in the algal genus Volvox reveal the fate of a haploid sex-determining region after a transition to homothallism.</title>
        <authorList>
            <person name="Yamamoto K."/>
            <person name="Hamaji T."/>
            <person name="Kawai-Toyooka H."/>
            <person name="Matsuzaki R."/>
            <person name="Takahashi F."/>
            <person name="Nishimura Y."/>
            <person name="Kawachi M."/>
            <person name="Noguchi H."/>
            <person name="Minakuchi Y."/>
            <person name="Umen J.G."/>
            <person name="Toyoda A."/>
            <person name="Nozaki H."/>
        </authorList>
    </citation>
    <scope>NUCLEOTIDE SEQUENCE</scope>
    <source>
        <strain evidence="1">NIES-3785</strain>
    </source>
</reference>
<evidence type="ECO:0000313" key="2">
    <source>
        <dbReference type="Proteomes" id="UP000722791"/>
    </source>
</evidence>
<organism evidence="1 2">
    <name type="scientific">Volvox reticuliferus</name>
    <dbReference type="NCBI Taxonomy" id="1737510"/>
    <lineage>
        <taxon>Eukaryota</taxon>
        <taxon>Viridiplantae</taxon>
        <taxon>Chlorophyta</taxon>
        <taxon>core chlorophytes</taxon>
        <taxon>Chlorophyceae</taxon>
        <taxon>CS clade</taxon>
        <taxon>Chlamydomonadales</taxon>
        <taxon>Volvocaceae</taxon>
        <taxon>Volvox</taxon>
    </lineage>
</organism>
<comment type="caution">
    <text evidence="1">The sequence shown here is derived from an EMBL/GenBank/DDBJ whole genome shotgun (WGS) entry which is preliminary data.</text>
</comment>
<accession>A0A8J4LZ37</accession>
<dbReference type="Proteomes" id="UP000722791">
    <property type="component" value="Unassembled WGS sequence"/>
</dbReference>